<dbReference type="Pfam" id="PF04214">
    <property type="entry name" value="DUF411"/>
    <property type="match status" value="1"/>
</dbReference>
<feature type="chain" id="PRO_5046745172" evidence="1">
    <location>
        <begin position="22"/>
        <end position="159"/>
    </location>
</feature>
<keyword evidence="3" id="KW-1185">Reference proteome</keyword>
<gene>
    <name evidence="2" type="ORF">KXJ70_16500</name>
</gene>
<evidence type="ECO:0000256" key="1">
    <source>
        <dbReference type="SAM" id="SignalP"/>
    </source>
</evidence>
<feature type="signal peptide" evidence="1">
    <location>
        <begin position="1"/>
        <end position="21"/>
    </location>
</feature>
<reference evidence="2" key="1">
    <citation type="submission" date="2021-07" db="EMBL/GenBank/DDBJ databases">
        <title>Zhongshania sp. CAU 1632 isolated from seawater.</title>
        <authorList>
            <person name="Kim W."/>
        </authorList>
    </citation>
    <scope>NUCLEOTIDE SEQUENCE</scope>
    <source>
        <strain evidence="2">CAU 1632</strain>
    </source>
</reference>
<sequence>MNIVNRIFVLCLLLSTNVAFSESGSPSATALDVFKSPSCGCCGKWVEHIEDNGFTATVQHPSNLNETKAALGIPPNLSSCHTGVSAEGYFFEGHVPASVMARFLANPPADSAGLAVPGMPAGSPGMEMGSQFTPYNVVLVKKDGSSEIFARMMSYDDQF</sequence>
<proteinExistence type="predicted"/>
<dbReference type="Proteomes" id="UP001166291">
    <property type="component" value="Unassembled WGS sequence"/>
</dbReference>
<name>A0ABS6VWL6_9GAMM</name>
<dbReference type="InterPro" id="IPR007332">
    <property type="entry name" value="DUF411"/>
</dbReference>
<keyword evidence="1" id="KW-0732">Signal</keyword>
<dbReference type="EMBL" id="JAHWDQ010000005">
    <property type="protein sequence ID" value="MBW2942398.1"/>
    <property type="molecule type" value="Genomic_DNA"/>
</dbReference>
<accession>A0ABS6VWL6</accession>
<evidence type="ECO:0000313" key="2">
    <source>
        <dbReference type="EMBL" id="MBW2942398.1"/>
    </source>
</evidence>
<organism evidence="2 3">
    <name type="scientific">Zhongshania aquimaris</name>
    <dbReference type="NCBI Taxonomy" id="2857107"/>
    <lineage>
        <taxon>Bacteria</taxon>
        <taxon>Pseudomonadati</taxon>
        <taxon>Pseudomonadota</taxon>
        <taxon>Gammaproteobacteria</taxon>
        <taxon>Cellvibrionales</taxon>
        <taxon>Spongiibacteraceae</taxon>
        <taxon>Zhongshania</taxon>
    </lineage>
</organism>
<protein>
    <submittedName>
        <fullName evidence="2">DUF411 domain-containing protein</fullName>
    </submittedName>
</protein>
<evidence type="ECO:0000313" key="3">
    <source>
        <dbReference type="Proteomes" id="UP001166291"/>
    </source>
</evidence>
<dbReference type="RefSeq" id="WP_219044641.1">
    <property type="nucleotide sequence ID" value="NZ_JAHWDQ010000005.1"/>
</dbReference>
<comment type="caution">
    <text evidence="2">The sequence shown here is derived from an EMBL/GenBank/DDBJ whole genome shotgun (WGS) entry which is preliminary data.</text>
</comment>